<dbReference type="CDD" id="cd08662">
    <property type="entry name" value="M13"/>
    <property type="match status" value="1"/>
</dbReference>
<evidence type="ECO:0000313" key="11">
    <source>
        <dbReference type="Proteomes" id="UP001209540"/>
    </source>
</evidence>
<evidence type="ECO:0000256" key="4">
    <source>
        <dbReference type="ARBA" id="ARBA00022723"/>
    </source>
</evidence>
<dbReference type="Pfam" id="PF05649">
    <property type="entry name" value="Peptidase_M13_N"/>
    <property type="match status" value="1"/>
</dbReference>
<protein>
    <recommendedName>
        <fullName evidence="12">Zincin</fullName>
    </recommendedName>
</protein>
<keyword evidence="6" id="KW-0862">Zinc</keyword>
<evidence type="ECO:0000259" key="9">
    <source>
        <dbReference type="Pfam" id="PF05649"/>
    </source>
</evidence>
<feature type="domain" description="Peptidase M13 N-terminal" evidence="9">
    <location>
        <begin position="48"/>
        <end position="486"/>
    </location>
</feature>
<reference evidence="10" key="2">
    <citation type="submission" date="2023-02" db="EMBL/GenBank/DDBJ databases">
        <authorList>
            <consortium name="DOE Joint Genome Institute"/>
            <person name="Mondo S.J."/>
            <person name="Chang Y."/>
            <person name="Wang Y."/>
            <person name="Ahrendt S."/>
            <person name="Andreopoulos W."/>
            <person name="Barry K."/>
            <person name="Beard J."/>
            <person name="Benny G.L."/>
            <person name="Blankenship S."/>
            <person name="Bonito G."/>
            <person name="Cuomo C."/>
            <person name="Desiro A."/>
            <person name="Gervers K.A."/>
            <person name="Hundley H."/>
            <person name="Kuo A."/>
            <person name="LaButti K."/>
            <person name="Lang B.F."/>
            <person name="Lipzen A."/>
            <person name="O'Donnell K."/>
            <person name="Pangilinan J."/>
            <person name="Reynolds N."/>
            <person name="Sandor L."/>
            <person name="Smith M.W."/>
            <person name="Tsang A."/>
            <person name="Grigoriev I.V."/>
            <person name="Stajich J.E."/>
            <person name="Spatafora J.W."/>
        </authorList>
    </citation>
    <scope>NUCLEOTIDE SEQUENCE</scope>
    <source>
        <strain evidence="10">RSA 2281</strain>
    </source>
</reference>
<evidence type="ECO:0000256" key="2">
    <source>
        <dbReference type="ARBA" id="ARBA00007357"/>
    </source>
</evidence>
<evidence type="ECO:0000313" key="10">
    <source>
        <dbReference type="EMBL" id="KAI9256453.1"/>
    </source>
</evidence>
<evidence type="ECO:0000256" key="1">
    <source>
        <dbReference type="ARBA" id="ARBA00001947"/>
    </source>
</evidence>
<dbReference type="PANTHER" id="PTHR11733">
    <property type="entry name" value="ZINC METALLOPROTEASE FAMILY M13 NEPRILYSIN-RELATED"/>
    <property type="match status" value="1"/>
</dbReference>
<dbReference type="SUPFAM" id="SSF55486">
    <property type="entry name" value="Metalloproteases ('zincins'), catalytic domain"/>
    <property type="match status" value="1"/>
</dbReference>
<proteinExistence type="inferred from homology"/>
<comment type="caution">
    <text evidence="10">The sequence shown here is derived from an EMBL/GenBank/DDBJ whole genome shotgun (WGS) entry which is preliminary data.</text>
</comment>
<reference evidence="10" key="1">
    <citation type="journal article" date="2022" name="IScience">
        <title>Evolution of zygomycete secretomes and the origins of terrestrial fungal ecologies.</title>
        <authorList>
            <person name="Chang Y."/>
            <person name="Wang Y."/>
            <person name="Mondo S."/>
            <person name="Ahrendt S."/>
            <person name="Andreopoulos W."/>
            <person name="Barry K."/>
            <person name="Beard J."/>
            <person name="Benny G.L."/>
            <person name="Blankenship S."/>
            <person name="Bonito G."/>
            <person name="Cuomo C."/>
            <person name="Desiro A."/>
            <person name="Gervers K.A."/>
            <person name="Hundley H."/>
            <person name="Kuo A."/>
            <person name="LaButti K."/>
            <person name="Lang B.F."/>
            <person name="Lipzen A."/>
            <person name="O'Donnell K."/>
            <person name="Pangilinan J."/>
            <person name="Reynolds N."/>
            <person name="Sandor L."/>
            <person name="Smith M.E."/>
            <person name="Tsang A."/>
            <person name="Grigoriev I.V."/>
            <person name="Stajich J.E."/>
            <person name="Spatafora J.W."/>
        </authorList>
    </citation>
    <scope>NUCLEOTIDE SEQUENCE</scope>
    <source>
        <strain evidence="10">RSA 2281</strain>
    </source>
</reference>
<dbReference type="Proteomes" id="UP001209540">
    <property type="component" value="Unassembled WGS sequence"/>
</dbReference>
<dbReference type="GO" id="GO:0004222">
    <property type="term" value="F:metalloendopeptidase activity"/>
    <property type="evidence" value="ECO:0007669"/>
    <property type="project" value="InterPro"/>
</dbReference>
<dbReference type="GO" id="GO:0005886">
    <property type="term" value="C:plasma membrane"/>
    <property type="evidence" value="ECO:0007669"/>
    <property type="project" value="TreeGrafter"/>
</dbReference>
<feature type="domain" description="Peptidase M13 C-terminal" evidence="8">
    <location>
        <begin position="549"/>
        <end position="760"/>
    </location>
</feature>
<dbReference type="InterPro" id="IPR024079">
    <property type="entry name" value="MetalloPept_cat_dom_sf"/>
</dbReference>
<organism evidence="10 11">
    <name type="scientific">Phascolomyces articulosus</name>
    <dbReference type="NCBI Taxonomy" id="60185"/>
    <lineage>
        <taxon>Eukaryota</taxon>
        <taxon>Fungi</taxon>
        <taxon>Fungi incertae sedis</taxon>
        <taxon>Mucoromycota</taxon>
        <taxon>Mucoromycotina</taxon>
        <taxon>Mucoromycetes</taxon>
        <taxon>Mucorales</taxon>
        <taxon>Lichtheimiaceae</taxon>
        <taxon>Phascolomyces</taxon>
    </lineage>
</organism>
<evidence type="ECO:0000256" key="7">
    <source>
        <dbReference type="ARBA" id="ARBA00023049"/>
    </source>
</evidence>
<dbReference type="InterPro" id="IPR000718">
    <property type="entry name" value="Peptidase_M13"/>
</dbReference>
<dbReference type="Gene3D" id="3.40.390.10">
    <property type="entry name" value="Collagenase (Catalytic Domain)"/>
    <property type="match status" value="1"/>
</dbReference>
<dbReference type="EMBL" id="JAIXMP010000021">
    <property type="protein sequence ID" value="KAI9256453.1"/>
    <property type="molecule type" value="Genomic_DNA"/>
</dbReference>
<evidence type="ECO:0000256" key="5">
    <source>
        <dbReference type="ARBA" id="ARBA00022801"/>
    </source>
</evidence>
<keyword evidence="11" id="KW-1185">Reference proteome</keyword>
<keyword evidence="3" id="KW-0645">Protease</keyword>
<name>A0AAD5JVU8_9FUNG</name>
<dbReference type="PANTHER" id="PTHR11733:SF167">
    <property type="entry name" value="FI17812P1-RELATED"/>
    <property type="match status" value="1"/>
</dbReference>
<keyword evidence="7" id="KW-0482">Metalloprotease</keyword>
<evidence type="ECO:0000256" key="3">
    <source>
        <dbReference type="ARBA" id="ARBA00022670"/>
    </source>
</evidence>
<gene>
    <name evidence="10" type="ORF">BDA99DRAFT_585276</name>
</gene>
<evidence type="ECO:0000259" key="8">
    <source>
        <dbReference type="Pfam" id="PF01431"/>
    </source>
</evidence>
<dbReference type="InterPro" id="IPR042089">
    <property type="entry name" value="Peptidase_M13_dom_2"/>
</dbReference>
<keyword evidence="4" id="KW-0479">Metal-binding</keyword>
<dbReference type="Gene3D" id="1.10.1380.10">
    <property type="entry name" value="Neutral endopeptidase , domain2"/>
    <property type="match status" value="1"/>
</dbReference>
<dbReference type="AlphaFoldDB" id="A0AAD5JVU8"/>
<dbReference type="PRINTS" id="PR00786">
    <property type="entry name" value="NEPRILYSIN"/>
</dbReference>
<dbReference type="GO" id="GO:0016485">
    <property type="term" value="P:protein processing"/>
    <property type="evidence" value="ECO:0007669"/>
    <property type="project" value="TreeGrafter"/>
</dbReference>
<dbReference type="GO" id="GO:0046872">
    <property type="term" value="F:metal ion binding"/>
    <property type="evidence" value="ECO:0007669"/>
    <property type="project" value="UniProtKB-KW"/>
</dbReference>
<sequence length="762" mass="86520">MLGLFVNASPVPATISININNNVTECQTQACVDAAKAVKDYIDFNADPCTDFYQYAYVGTFDTVNDENIDIIGDILQGTYDDLITNSKKSKENFHDIGGNDENNDQSDIDKQNFHELQDYYNSCMDTVNIDALGATPVYPMVAKLLKTFATYSDSDNTETKFGTKHTDLLTDALIELYHHGIESVISIVIDADGKHPDENSIQISQPSLILPSKEYYEQKDTLETYRTGLVEILISMIGKNDDTLDVPVKQLQQQKAKESNIQLLSKEQIQDMVDRAVKFEAKLASITLKEEQMQDPVKLYNPTSLAEIQENYSFINWKKLLEAFITDETLIPNTLIVTTPSYFTDLTHWFLSIDNDGQQSGVSLQTMKEYFMIKILKTWLYALDTDTRQQWRHTWAKISSGTFELSPRKRTCINNVVGSFGDMIGHYFAMRRFAGEEEERKQVDDFVTKIHNVWLDRLDDVDWLDPETRQAAIEKVGKIKHKIAYSIASPDVRSPASLRDHYKPIKIIKKSFFANEISFMKWSTKRAWSKVGKPVDKEEWAMSPSDVNAYYSRSSNEIAVPAGILQKPFYNYEAPWYLNYGSIGAIIGHELTHAFDSAGRMYDGTGKLENWWSPETAKHFEGQSDCFVKQYNDFIVEGPNGRFVNVNGQLTLAENLADNGGIAASYQAFQKIWSEPQLSGQQHAKLPGIDLSPEELFFTSFARTWCSATRPEALVEAVYTDVHSPERYRVIGTVQNSVDFAKVFKCPQGSPMNPEKKCVIW</sequence>
<dbReference type="PROSITE" id="PS51885">
    <property type="entry name" value="NEPRILYSIN"/>
    <property type="match status" value="1"/>
</dbReference>
<comment type="cofactor">
    <cofactor evidence="1">
        <name>Zn(2+)</name>
        <dbReference type="ChEBI" id="CHEBI:29105"/>
    </cofactor>
</comment>
<dbReference type="Pfam" id="PF01431">
    <property type="entry name" value="Peptidase_M13"/>
    <property type="match status" value="1"/>
</dbReference>
<comment type="similarity">
    <text evidence="2">Belongs to the peptidase M13 family.</text>
</comment>
<evidence type="ECO:0008006" key="12">
    <source>
        <dbReference type="Google" id="ProtNLM"/>
    </source>
</evidence>
<dbReference type="InterPro" id="IPR018497">
    <property type="entry name" value="Peptidase_M13_C"/>
</dbReference>
<dbReference type="InterPro" id="IPR008753">
    <property type="entry name" value="Peptidase_M13_N"/>
</dbReference>
<keyword evidence="5" id="KW-0378">Hydrolase</keyword>
<evidence type="ECO:0000256" key="6">
    <source>
        <dbReference type="ARBA" id="ARBA00022833"/>
    </source>
</evidence>
<accession>A0AAD5JVU8</accession>